<dbReference type="EMBL" id="BAABME010000150">
    <property type="protein sequence ID" value="GAA0140130.1"/>
    <property type="molecule type" value="Genomic_DNA"/>
</dbReference>
<sequence length="239" mass="26865">MTATIILQRNVVLQQFINSNLVRKTILEKVFNGTSPWENFPPSHVSPFLTRKRVSGWGSRGAVFENLIRKVNPKTIIEFGTFLGASALHMVQLTQQLNLDTQIICIDDFRGWPGFRNQFKDIGMINGDVLLLHQFMQNVINTNASDSITFLPFSTGSGLENLCEWGVYGNLIEVDAGHDFHSAWSDINLAYKLLKPGGVMFGHDYYLAADNKGVRRAVNLFAKVNNLNVQVDGQHWVLV</sequence>
<reference evidence="1 2" key="1">
    <citation type="submission" date="2024-01" db="EMBL/GenBank/DDBJ databases">
        <title>The complete chloroplast genome sequence of Lithospermum erythrorhizon: insights into the phylogenetic relationship among Boraginaceae species and the maternal lineages of purple gromwells.</title>
        <authorList>
            <person name="Okada T."/>
            <person name="Watanabe K."/>
        </authorList>
    </citation>
    <scope>NUCLEOTIDE SEQUENCE [LARGE SCALE GENOMIC DNA]</scope>
</reference>
<dbReference type="GO" id="GO:0008168">
    <property type="term" value="F:methyltransferase activity"/>
    <property type="evidence" value="ECO:0007669"/>
    <property type="project" value="UniProtKB-KW"/>
</dbReference>
<protein>
    <submittedName>
        <fullName evidence="1">Methyltransferase</fullName>
    </submittedName>
</protein>
<proteinExistence type="predicted"/>
<evidence type="ECO:0000313" key="1">
    <source>
        <dbReference type="EMBL" id="GAA0140130.1"/>
    </source>
</evidence>
<dbReference type="Pfam" id="PF13578">
    <property type="entry name" value="Methyltransf_24"/>
    <property type="match status" value="1"/>
</dbReference>
<keyword evidence="2" id="KW-1185">Reference proteome</keyword>
<gene>
    <name evidence="1" type="ORF">LIER_01541</name>
</gene>
<keyword evidence="1" id="KW-0489">Methyltransferase</keyword>
<accession>A0AAV3NLC1</accession>
<dbReference type="InterPro" id="IPR029063">
    <property type="entry name" value="SAM-dependent_MTases_sf"/>
</dbReference>
<dbReference type="AlphaFoldDB" id="A0AAV3NLC1"/>
<keyword evidence="1" id="KW-0808">Transferase</keyword>
<dbReference type="SUPFAM" id="SSF53335">
    <property type="entry name" value="S-adenosyl-L-methionine-dependent methyltransferases"/>
    <property type="match status" value="1"/>
</dbReference>
<comment type="caution">
    <text evidence="1">The sequence shown here is derived from an EMBL/GenBank/DDBJ whole genome shotgun (WGS) entry which is preliminary data.</text>
</comment>
<dbReference type="Proteomes" id="UP001454036">
    <property type="component" value="Unassembled WGS sequence"/>
</dbReference>
<name>A0AAV3NLC1_LITER</name>
<dbReference type="PANTHER" id="PTHR37909:SF1">
    <property type="entry name" value="S-ADENOSYL-L-METHIONINE-DEPENDENT METHYLTRANSFERASES SUPERFAMILY PROTEIN"/>
    <property type="match status" value="1"/>
</dbReference>
<evidence type="ECO:0000313" key="2">
    <source>
        <dbReference type="Proteomes" id="UP001454036"/>
    </source>
</evidence>
<dbReference type="PANTHER" id="PTHR37909">
    <property type="entry name" value="S-ADENOSYL-L-METHIONINE-DEPENDENT METHYLTRANSFERASES SUPERFAMILY PROTEIN"/>
    <property type="match status" value="1"/>
</dbReference>
<dbReference type="Gene3D" id="3.40.50.150">
    <property type="entry name" value="Vaccinia Virus protein VP39"/>
    <property type="match status" value="1"/>
</dbReference>
<dbReference type="GO" id="GO:0032259">
    <property type="term" value="P:methylation"/>
    <property type="evidence" value="ECO:0007669"/>
    <property type="project" value="UniProtKB-KW"/>
</dbReference>
<organism evidence="1 2">
    <name type="scientific">Lithospermum erythrorhizon</name>
    <name type="common">Purple gromwell</name>
    <name type="synonym">Lithospermum officinale var. erythrorhizon</name>
    <dbReference type="NCBI Taxonomy" id="34254"/>
    <lineage>
        <taxon>Eukaryota</taxon>
        <taxon>Viridiplantae</taxon>
        <taxon>Streptophyta</taxon>
        <taxon>Embryophyta</taxon>
        <taxon>Tracheophyta</taxon>
        <taxon>Spermatophyta</taxon>
        <taxon>Magnoliopsida</taxon>
        <taxon>eudicotyledons</taxon>
        <taxon>Gunneridae</taxon>
        <taxon>Pentapetalae</taxon>
        <taxon>asterids</taxon>
        <taxon>lamiids</taxon>
        <taxon>Boraginales</taxon>
        <taxon>Boraginaceae</taxon>
        <taxon>Boraginoideae</taxon>
        <taxon>Lithospermeae</taxon>
        <taxon>Lithospermum</taxon>
    </lineage>
</organism>